<comment type="subcellular location">
    <subcellularLocation>
        <location evidence="1">Bacterial flagellum</location>
    </subcellularLocation>
    <subcellularLocation>
        <location evidence="2">Secreted</location>
    </subcellularLocation>
</comment>
<dbReference type="NCBIfam" id="TIGR02550">
    <property type="entry name" value="flagell_flgL"/>
    <property type="match status" value="1"/>
</dbReference>
<dbReference type="PANTHER" id="PTHR42792:SF1">
    <property type="entry name" value="FLAGELLAR HOOK-ASSOCIATED PROTEIN 3"/>
    <property type="match status" value="1"/>
</dbReference>
<dbReference type="STRING" id="61647.LG71_07390"/>
<keyword evidence="8" id="KW-0969">Cilium</keyword>
<dbReference type="InterPro" id="IPR001492">
    <property type="entry name" value="Flagellin"/>
</dbReference>
<dbReference type="Pfam" id="PF00669">
    <property type="entry name" value="Flagellin_N"/>
    <property type="match status" value="1"/>
</dbReference>
<keyword evidence="5" id="KW-0975">Bacterial flagellum</keyword>
<keyword evidence="4" id="KW-0964">Secreted</keyword>
<dbReference type="AlphaFoldDB" id="A0A0J5R688"/>
<proteinExistence type="inferred from homology"/>
<dbReference type="PANTHER" id="PTHR42792">
    <property type="entry name" value="FLAGELLIN"/>
    <property type="match status" value="1"/>
</dbReference>
<dbReference type="Gene3D" id="1.20.1330.10">
    <property type="entry name" value="f41 fragment of flagellin, N-terminal domain"/>
    <property type="match status" value="1"/>
</dbReference>
<accession>A0A0J5R688</accession>
<evidence type="ECO:0000256" key="5">
    <source>
        <dbReference type="ARBA" id="ARBA00023143"/>
    </source>
</evidence>
<feature type="domain" description="Flagellin N-terminal" evidence="6">
    <location>
        <begin position="7"/>
        <end position="142"/>
    </location>
</feature>
<name>A0A0J5R688_PLUGE</name>
<evidence type="ECO:0000259" key="6">
    <source>
        <dbReference type="Pfam" id="PF00669"/>
    </source>
</evidence>
<dbReference type="InterPro" id="IPR013384">
    <property type="entry name" value="Flagell_FlgL"/>
</dbReference>
<gene>
    <name evidence="7" type="primary">flgL</name>
    <name evidence="8" type="ORF">ABW06_07260</name>
    <name evidence="7" type="ORF">QEG54_003037</name>
    <name evidence="9" type="ORF">RBJ30_11680</name>
</gene>
<dbReference type="EMBL" id="JAVDNV010000007">
    <property type="protein sequence ID" value="MDQ2309751.1"/>
    <property type="molecule type" value="Genomic_DNA"/>
</dbReference>
<reference evidence="9" key="2">
    <citation type="submission" date="2023-08" db="EMBL/GenBank/DDBJ databases">
        <title>WGS of pathogenic bacterial species, Los Angeles County Public Health Laboratories.</title>
        <authorList>
            <person name="Garrigues J.M."/>
            <person name="Green N.M."/>
        </authorList>
    </citation>
    <scope>NUCLEOTIDE SEQUENCE</scope>
    <source>
        <strain evidence="9">LACPHL-BACT-2023-00068</strain>
    </source>
</reference>
<keyword evidence="8" id="KW-0282">Flagellum</keyword>
<evidence type="ECO:0000256" key="2">
    <source>
        <dbReference type="ARBA" id="ARBA00004613"/>
    </source>
</evidence>
<dbReference type="InterPro" id="IPR001029">
    <property type="entry name" value="Flagellin_N"/>
</dbReference>
<dbReference type="GO" id="GO:0009424">
    <property type="term" value="C:bacterial-type flagellum hook"/>
    <property type="evidence" value="ECO:0007669"/>
    <property type="project" value="InterPro"/>
</dbReference>
<reference evidence="7" key="3">
    <citation type="submission" date="2024-02" db="EMBL/GenBank/DDBJ databases">
        <authorList>
            <consortium name="Clinical and Environmental Microbiology Branch: Whole genome sequencing antimicrobial resistance pathogens in the healthcare setting"/>
        </authorList>
    </citation>
    <scope>NUCLEOTIDE SEQUENCE</scope>
    <source>
        <strain evidence="7">2021DK-00143</strain>
    </source>
</reference>
<comment type="caution">
    <text evidence="8">The sequence shown here is derived from an EMBL/GenBank/DDBJ whole genome shotgun (WGS) entry which is preliminary data.</text>
</comment>
<protein>
    <submittedName>
        <fullName evidence="8">Flagellar hook protein FlgL</fullName>
    </submittedName>
    <submittedName>
        <fullName evidence="7">Flagellar hook-associated protein FlgL</fullName>
    </submittedName>
</protein>
<evidence type="ECO:0000313" key="9">
    <source>
        <dbReference type="EMBL" id="MDQ2309751.1"/>
    </source>
</evidence>
<dbReference type="OrthoDB" id="9768249at2"/>
<sequence>MRLTSYYMFQNNIDSLSNAMKAKNDVGTCLSAQRSLLRPSDNPAGASQAIAYQNTLSTMSEYDTAQGYAKDALELEDNTLSSIGNLLTKNLSEKIVQGGNQALSDADRQALATELQGIRDNLLDLANTKNSNGRYIFSGYKTGTAPFNKDGSYAGGDTPMTQKVADSTEMQVGHTGSDVFMSGSSDDLFKALDNAIAALNKPVSSDADREALKSVLDQSNVSIKKGIDNLGRVQAEVGTSLQHIDGLSMSSATDRINVESRLQQTVGSDPDTITTMITRYQMADFALESSAKVFQSMQNLNIFNYLK</sequence>
<dbReference type="PATRIC" id="fig|61647.14.peg.4281"/>
<dbReference type="GO" id="GO:0071973">
    <property type="term" value="P:bacterial-type flagellum-dependent cell motility"/>
    <property type="evidence" value="ECO:0007669"/>
    <property type="project" value="InterPro"/>
</dbReference>
<dbReference type="GO" id="GO:0005576">
    <property type="term" value="C:extracellular region"/>
    <property type="evidence" value="ECO:0007669"/>
    <property type="project" value="UniProtKB-SubCell"/>
</dbReference>
<dbReference type="EMBL" id="LDZF01000006">
    <property type="protein sequence ID" value="KMK14639.1"/>
    <property type="molecule type" value="Genomic_DNA"/>
</dbReference>
<evidence type="ECO:0000256" key="3">
    <source>
        <dbReference type="ARBA" id="ARBA00005709"/>
    </source>
</evidence>
<evidence type="ECO:0000313" key="8">
    <source>
        <dbReference type="EMBL" id="KMK14639.1"/>
    </source>
</evidence>
<comment type="similarity">
    <text evidence="3">Belongs to the bacterial flagellin family.</text>
</comment>
<keyword evidence="10" id="KW-1185">Reference proteome</keyword>
<dbReference type="EMBL" id="ABLOKC030000016">
    <property type="protein sequence ID" value="EML1472290.1"/>
    <property type="molecule type" value="Genomic_DNA"/>
</dbReference>
<evidence type="ECO:0000256" key="1">
    <source>
        <dbReference type="ARBA" id="ARBA00004365"/>
    </source>
</evidence>
<dbReference type="Proteomes" id="UP000036196">
    <property type="component" value="Unassembled WGS sequence"/>
</dbReference>
<dbReference type="Proteomes" id="UP001236270">
    <property type="component" value="Unassembled WGS sequence"/>
</dbReference>
<keyword evidence="8" id="KW-0966">Cell projection</keyword>
<dbReference type="RefSeq" id="WP_048253457.1">
    <property type="nucleotide sequence ID" value="NZ_CBCSIS010000007.1"/>
</dbReference>
<evidence type="ECO:0000256" key="4">
    <source>
        <dbReference type="ARBA" id="ARBA00022525"/>
    </source>
</evidence>
<dbReference type="SUPFAM" id="SSF64518">
    <property type="entry name" value="Phase 1 flagellin"/>
    <property type="match status" value="1"/>
</dbReference>
<evidence type="ECO:0000313" key="7">
    <source>
        <dbReference type="EMBL" id="EML1472290.1"/>
    </source>
</evidence>
<reference evidence="8 10" key="1">
    <citation type="submission" date="2015-05" db="EMBL/GenBank/DDBJ databases">
        <title>Genome sequences of Pluralibacter gergoviae.</title>
        <authorList>
            <person name="Greninger A.L."/>
            <person name="Miller S."/>
        </authorList>
    </citation>
    <scope>NUCLEOTIDE SEQUENCE [LARGE SCALE GENOMIC DNA]</scope>
    <source>
        <strain evidence="8 10">JS81F13</strain>
    </source>
</reference>
<organism evidence="8 10">
    <name type="scientific">Pluralibacter gergoviae</name>
    <name type="common">Enterobacter gergoviae</name>
    <dbReference type="NCBI Taxonomy" id="61647"/>
    <lineage>
        <taxon>Bacteria</taxon>
        <taxon>Pseudomonadati</taxon>
        <taxon>Pseudomonadota</taxon>
        <taxon>Gammaproteobacteria</taxon>
        <taxon>Enterobacterales</taxon>
        <taxon>Enterobacteriaceae</taxon>
        <taxon>Pluralibacter</taxon>
    </lineage>
</organism>
<dbReference type="eggNOG" id="COG1344">
    <property type="taxonomic scope" value="Bacteria"/>
</dbReference>
<dbReference type="GO" id="GO:0005198">
    <property type="term" value="F:structural molecule activity"/>
    <property type="evidence" value="ECO:0007669"/>
    <property type="project" value="InterPro"/>
</dbReference>
<evidence type="ECO:0000313" key="10">
    <source>
        <dbReference type="Proteomes" id="UP000036196"/>
    </source>
</evidence>